<comment type="caution">
    <text evidence="3">The sequence shown here is derived from an EMBL/GenBank/DDBJ whole genome shotgun (WGS) entry which is preliminary data.</text>
</comment>
<evidence type="ECO:0000256" key="2">
    <source>
        <dbReference type="PIRSR" id="PIRSR605754-1"/>
    </source>
</evidence>
<feature type="active site" description="Proton donor/acceptor" evidence="2">
    <location>
        <position position="139"/>
    </location>
</feature>
<evidence type="ECO:0000313" key="4">
    <source>
        <dbReference type="Proteomes" id="UP000440066"/>
    </source>
</evidence>
<dbReference type="Pfam" id="PF04203">
    <property type="entry name" value="Sortase"/>
    <property type="match status" value="1"/>
</dbReference>
<reference evidence="3 4" key="1">
    <citation type="submission" date="2019-11" db="EMBL/GenBank/DDBJ databases">
        <title>Characterisation of Fundicoccus ignavus gen. nov. sp. nov., a novel genus of the family Aerococcaceae from bulk tank milk.</title>
        <authorList>
            <person name="Siebert A."/>
            <person name="Huptas C."/>
            <person name="Wenning M."/>
            <person name="Scherer S."/>
            <person name="Doll E.V."/>
        </authorList>
    </citation>
    <scope>NUCLEOTIDE SEQUENCE [LARGE SCALE GENOMIC DNA]</scope>
    <source>
        <strain evidence="3 4">DSM 109652</strain>
    </source>
</reference>
<dbReference type="InterPro" id="IPR023365">
    <property type="entry name" value="Sortase_dom-sf"/>
</dbReference>
<protein>
    <submittedName>
        <fullName evidence="3">Sortase</fullName>
    </submittedName>
</protein>
<organism evidence="3 4">
    <name type="scientific">Fundicoccus ignavus</name>
    <dbReference type="NCBI Taxonomy" id="2664442"/>
    <lineage>
        <taxon>Bacteria</taxon>
        <taxon>Bacillati</taxon>
        <taxon>Bacillota</taxon>
        <taxon>Bacilli</taxon>
        <taxon>Lactobacillales</taxon>
        <taxon>Aerococcaceae</taxon>
        <taxon>Fundicoccus</taxon>
    </lineage>
</organism>
<dbReference type="EMBL" id="WJQT01000012">
    <property type="protein sequence ID" value="MRJ47696.1"/>
    <property type="molecule type" value="Genomic_DNA"/>
</dbReference>
<sequence length="219" mass="25685">MLQYLIGYEHLKIECEKIMKQINYWKLSSIILLLISISWGAFNYYENKEAGLQSAEVIQELRVAMPKGKLVTANQPIINQEKEMPKQKIDDYWYIGEIRIESLGIELPVMDQWDYDRLKISPSRYQGNYFNHNLIIAGHNYQTHFGPLLYINKGALVEIIDVNGNVYRYEVVDMQELKPTELSKLVQRENQDWDLTLFTCTSSTLARQIVRCRQIDSDI</sequence>
<dbReference type="Proteomes" id="UP000440066">
    <property type="component" value="Unassembled WGS sequence"/>
</dbReference>
<keyword evidence="1" id="KW-0378">Hydrolase</keyword>
<feature type="active site" description="Acyl-thioester intermediate" evidence="2">
    <location>
        <position position="200"/>
    </location>
</feature>
<evidence type="ECO:0000313" key="3">
    <source>
        <dbReference type="EMBL" id="MRJ47696.1"/>
    </source>
</evidence>
<dbReference type="InterPro" id="IPR005754">
    <property type="entry name" value="Sortase"/>
</dbReference>
<dbReference type="GO" id="GO:0016787">
    <property type="term" value="F:hydrolase activity"/>
    <property type="evidence" value="ECO:0007669"/>
    <property type="project" value="UniProtKB-KW"/>
</dbReference>
<gene>
    <name evidence="3" type="ORF">GF867_08975</name>
</gene>
<accession>A0A844C9A3</accession>
<evidence type="ECO:0000256" key="1">
    <source>
        <dbReference type="ARBA" id="ARBA00022801"/>
    </source>
</evidence>
<name>A0A844C9A3_9LACT</name>
<dbReference type="Gene3D" id="2.40.260.10">
    <property type="entry name" value="Sortase"/>
    <property type="match status" value="1"/>
</dbReference>
<dbReference type="SUPFAM" id="SSF63817">
    <property type="entry name" value="Sortase"/>
    <property type="match status" value="1"/>
</dbReference>
<dbReference type="AlphaFoldDB" id="A0A844C9A3"/>
<dbReference type="CDD" id="cd00004">
    <property type="entry name" value="Sortase"/>
    <property type="match status" value="1"/>
</dbReference>
<proteinExistence type="predicted"/>